<dbReference type="PANTHER" id="PTHR42715">
    <property type="entry name" value="BETA-GLUCOSIDASE"/>
    <property type="match status" value="1"/>
</dbReference>
<evidence type="ECO:0000313" key="5">
    <source>
        <dbReference type="EMBL" id="MCS0627926.1"/>
    </source>
</evidence>
<evidence type="ECO:0000256" key="3">
    <source>
        <dbReference type="SAM" id="SignalP"/>
    </source>
</evidence>
<dbReference type="InterPro" id="IPR050288">
    <property type="entry name" value="Cellulose_deg_GH3"/>
</dbReference>
<name>A0ABT2BS34_9BURK</name>
<dbReference type="RefSeq" id="WP_259447187.1">
    <property type="nucleotide sequence ID" value="NZ_CP119520.1"/>
</dbReference>
<organism evidence="5 6">
    <name type="scientific">Telluria mixta</name>
    <dbReference type="NCBI Taxonomy" id="34071"/>
    <lineage>
        <taxon>Bacteria</taxon>
        <taxon>Pseudomonadati</taxon>
        <taxon>Pseudomonadota</taxon>
        <taxon>Betaproteobacteria</taxon>
        <taxon>Burkholderiales</taxon>
        <taxon>Oxalobacteraceae</taxon>
        <taxon>Telluria group</taxon>
        <taxon>Telluria</taxon>
    </lineage>
</organism>
<dbReference type="SUPFAM" id="SSF52279">
    <property type="entry name" value="Beta-D-glucan exohydrolase, C-terminal domain"/>
    <property type="match status" value="1"/>
</dbReference>
<comment type="caution">
    <text evidence="5">The sequence shown here is derived from an EMBL/GenBank/DDBJ whole genome shotgun (WGS) entry which is preliminary data.</text>
</comment>
<keyword evidence="6" id="KW-1185">Reference proteome</keyword>
<dbReference type="Pfam" id="PF01915">
    <property type="entry name" value="Glyco_hydro_3_C"/>
    <property type="match status" value="1"/>
</dbReference>
<keyword evidence="2 5" id="KW-0378">Hydrolase</keyword>
<dbReference type="InterPro" id="IPR036962">
    <property type="entry name" value="Glyco_hydro_3_N_sf"/>
</dbReference>
<feature type="domain" description="Fibronectin type III-like" evidence="4">
    <location>
        <begin position="652"/>
        <end position="719"/>
    </location>
</feature>
<keyword evidence="3" id="KW-0732">Signal</keyword>
<dbReference type="GO" id="GO:0016787">
    <property type="term" value="F:hydrolase activity"/>
    <property type="evidence" value="ECO:0007669"/>
    <property type="project" value="UniProtKB-KW"/>
</dbReference>
<sequence length="737" mass="77884">MNPFPTLASCSRKLRWAALACCALAAIDCAGADARWMNARLSPDERARLLERELTLDERIELVHSPMALDLGPFKRPPGTPITAGYVAGIPRLGIPALAESDASLGVVNPLGQRPGDSATALPSGQALASTWNPALAREAGLAIGQEAHAKGFNVLLAGGANLARDPRGGRNFEYLSEDPWLTGVMAGASIAGIQSAHIVSTVKHFALNDYETSRNTFNAVIAEAPLRESDLLAFQLAIERGQPGSVMCSYNLVNGVHGCHSEYLLGTALKGDWGYKGWVMSDWGAVKSVDAALVLDHQSGQQLDKQVWFDAPLREAVASGTIPKERLSDMVRRILRSMFANGLFDHPAGNEPIDAAAHGTVARRVAAEGIVLLRNKDKLLPLTPGLKRIAVIGGNAALGVLSGGGSSQVTPAGPSHIVSMGGNTEIDVLTRRQIWFGPGPLDAIRVRTGKSEVVFDDGRYPSAAAELARNADVAIVFGTQWNGENEDTPDTTLPHGQDTLIAAVTAANPRTVVVLETGNAVSTPWLEQSAAVLEAWYPGQHGADAIADVLFGQVNPSGRLPVTFHASLDQLPRPRLPGFGLPPDSSYNVDFPEGSDVGYRWFAKTGAKPVFPFGHGLSYTTFAVSDLKVEGGKTLTVSFAVKNTGDRAGADVPQVYLRSAAGKAQTRLIGFDKVELAPGEQKRVSVVADPRLLASFDTAAHGWRVAGGEYRVSVSDDASDAGLEGGAKVAAQLLKP</sequence>
<feature type="signal peptide" evidence="3">
    <location>
        <begin position="1"/>
        <end position="25"/>
    </location>
</feature>
<reference evidence="5" key="1">
    <citation type="submission" date="2022-08" db="EMBL/GenBank/DDBJ databases">
        <title>Reclassification of Massilia species as members of the genera Telluria, Duganella, Pseudoduganella, Mokoshia gen. nov. and Zemynaea gen. nov. using orthogonal and non-orthogonal genome-based approaches.</title>
        <authorList>
            <person name="Bowman J.P."/>
        </authorList>
    </citation>
    <scope>NUCLEOTIDE SEQUENCE</scope>
    <source>
        <strain evidence="5">LMG 11547</strain>
    </source>
</reference>
<evidence type="ECO:0000313" key="6">
    <source>
        <dbReference type="Proteomes" id="UP001165263"/>
    </source>
</evidence>
<dbReference type="Gene3D" id="3.40.50.1700">
    <property type="entry name" value="Glycoside hydrolase family 3 C-terminal domain"/>
    <property type="match status" value="2"/>
</dbReference>
<evidence type="ECO:0000256" key="1">
    <source>
        <dbReference type="ARBA" id="ARBA00005336"/>
    </source>
</evidence>
<dbReference type="Gene3D" id="2.60.40.10">
    <property type="entry name" value="Immunoglobulins"/>
    <property type="match status" value="1"/>
</dbReference>
<dbReference type="Pfam" id="PF14310">
    <property type="entry name" value="Fn3-like"/>
    <property type="match status" value="1"/>
</dbReference>
<dbReference type="Pfam" id="PF00933">
    <property type="entry name" value="Glyco_hydro_3"/>
    <property type="match status" value="1"/>
</dbReference>
<dbReference type="InterPro" id="IPR026891">
    <property type="entry name" value="Fn3-like"/>
</dbReference>
<comment type="similarity">
    <text evidence="1">Belongs to the glycosyl hydrolase 3 family.</text>
</comment>
<dbReference type="InterPro" id="IPR017853">
    <property type="entry name" value="GH"/>
</dbReference>
<feature type="chain" id="PRO_5046153405" evidence="3">
    <location>
        <begin position="26"/>
        <end position="737"/>
    </location>
</feature>
<dbReference type="InterPro" id="IPR013783">
    <property type="entry name" value="Ig-like_fold"/>
</dbReference>
<dbReference type="InterPro" id="IPR001764">
    <property type="entry name" value="Glyco_hydro_3_N"/>
</dbReference>
<dbReference type="InterPro" id="IPR002772">
    <property type="entry name" value="Glyco_hydro_3_C"/>
</dbReference>
<dbReference type="SMART" id="SM01217">
    <property type="entry name" value="Fn3_like"/>
    <property type="match status" value="1"/>
</dbReference>
<accession>A0ABT2BS34</accession>
<proteinExistence type="inferred from homology"/>
<dbReference type="InterPro" id="IPR036881">
    <property type="entry name" value="Glyco_hydro_3_C_sf"/>
</dbReference>
<dbReference type="SUPFAM" id="SSF51445">
    <property type="entry name" value="(Trans)glycosidases"/>
    <property type="match status" value="1"/>
</dbReference>
<dbReference type="EMBL" id="JANUHC010000001">
    <property type="protein sequence ID" value="MCS0627926.1"/>
    <property type="molecule type" value="Genomic_DNA"/>
</dbReference>
<dbReference type="Proteomes" id="UP001165263">
    <property type="component" value="Unassembled WGS sequence"/>
</dbReference>
<evidence type="ECO:0000256" key="2">
    <source>
        <dbReference type="ARBA" id="ARBA00022801"/>
    </source>
</evidence>
<dbReference type="PANTHER" id="PTHR42715:SF10">
    <property type="entry name" value="BETA-GLUCOSIDASE"/>
    <property type="match status" value="1"/>
</dbReference>
<dbReference type="PRINTS" id="PR00133">
    <property type="entry name" value="GLHYDRLASE3"/>
</dbReference>
<protein>
    <submittedName>
        <fullName evidence="5">Glycoside hydrolase family 3 C-terminal domain-containing protein</fullName>
    </submittedName>
</protein>
<gene>
    <name evidence="5" type="ORF">NX786_01015</name>
</gene>
<evidence type="ECO:0000259" key="4">
    <source>
        <dbReference type="SMART" id="SM01217"/>
    </source>
</evidence>
<dbReference type="Gene3D" id="3.20.20.300">
    <property type="entry name" value="Glycoside hydrolase, family 3, N-terminal domain"/>
    <property type="match status" value="2"/>
</dbReference>